<evidence type="ECO:0000313" key="2">
    <source>
        <dbReference type="EMBL" id="AMS06950.1"/>
    </source>
</evidence>
<accession>A0AAC8YI46</accession>
<keyword evidence="1" id="KW-1133">Transmembrane helix</keyword>
<dbReference type="GO" id="GO:0022857">
    <property type="term" value="F:transmembrane transporter activity"/>
    <property type="evidence" value="ECO:0007669"/>
    <property type="project" value="InterPro"/>
</dbReference>
<dbReference type="AlphaFoldDB" id="A0AAC8YI46"/>
<evidence type="ECO:0000313" key="4">
    <source>
        <dbReference type="Proteomes" id="UP000075221"/>
    </source>
</evidence>
<gene>
    <name evidence="3" type="ORF">A8L58_04075</name>
    <name evidence="2" type="ORF">AXH35_02610</name>
</gene>
<dbReference type="InterPro" id="IPR036259">
    <property type="entry name" value="MFS_trans_sf"/>
</dbReference>
<dbReference type="PANTHER" id="PTHR23523:SF2">
    <property type="entry name" value="2-NITROIMIDAZOLE TRANSPORTER"/>
    <property type="match status" value="1"/>
</dbReference>
<dbReference type="InterPro" id="IPR011701">
    <property type="entry name" value="MFS"/>
</dbReference>
<dbReference type="SUPFAM" id="SSF103473">
    <property type="entry name" value="MFS general substrate transporter"/>
    <property type="match status" value="1"/>
</dbReference>
<feature type="transmembrane region" description="Helical" evidence="1">
    <location>
        <begin position="291"/>
        <end position="311"/>
    </location>
</feature>
<feature type="transmembrane region" description="Helical" evidence="1">
    <location>
        <begin position="124"/>
        <end position="145"/>
    </location>
</feature>
<feature type="transmembrane region" description="Helical" evidence="1">
    <location>
        <begin position="234"/>
        <end position="254"/>
    </location>
</feature>
<evidence type="ECO:0000313" key="3">
    <source>
        <dbReference type="EMBL" id="AOZ48128.1"/>
    </source>
</evidence>
<dbReference type="EMBL" id="CP014352">
    <property type="protein sequence ID" value="AMS06950.1"/>
    <property type="molecule type" value="Genomic_DNA"/>
</dbReference>
<dbReference type="Pfam" id="PF07690">
    <property type="entry name" value="MFS_1"/>
    <property type="match status" value="1"/>
</dbReference>
<dbReference type="EMBL" id="CP015970">
    <property type="protein sequence ID" value="AOZ48128.1"/>
    <property type="molecule type" value="Genomic_DNA"/>
</dbReference>
<keyword evidence="1" id="KW-0472">Membrane</keyword>
<reference evidence="2 4" key="2">
    <citation type="submission" date="2016-02" db="EMBL/GenBank/DDBJ databases">
        <title>Complete Genome Sequence of Propionibacterium acidipropionici ATCC 55737.</title>
        <authorList>
            <person name="Luna Flores C.H."/>
            <person name="Nielsen L.K."/>
            <person name="Marcellin E."/>
        </authorList>
    </citation>
    <scope>NUCLEOTIDE SEQUENCE [LARGE SCALE GENOMIC DNA]</scope>
    <source>
        <strain evidence="2 4">ATCC 55737</strain>
    </source>
</reference>
<dbReference type="PANTHER" id="PTHR23523">
    <property type="match status" value="1"/>
</dbReference>
<feature type="transmembrane region" description="Helical" evidence="1">
    <location>
        <begin position="202"/>
        <end position="222"/>
    </location>
</feature>
<dbReference type="Gene3D" id="1.20.1250.20">
    <property type="entry name" value="MFS general substrate transporter like domains"/>
    <property type="match status" value="1"/>
</dbReference>
<feature type="transmembrane region" description="Helical" evidence="1">
    <location>
        <begin position="151"/>
        <end position="170"/>
    </location>
</feature>
<feature type="transmembrane region" description="Helical" evidence="1">
    <location>
        <begin position="266"/>
        <end position="285"/>
    </location>
</feature>
<feature type="transmembrane region" description="Helical" evidence="1">
    <location>
        <begin position="353"/>
        <end position="374"/>
    </location>
</feature>
<dbReference type="Proteomes" id="UP000075221">
    <property type="component" value="Chromosome"/>
</dbReference>
<keyword evidence="5" id="KW-1185">Reference proteome</keyword>
<dbReference type="Proteomes" id="UP000178666">
    <property type="component" value="Chromosome"/>
</dbReference>
<keyword evidence="1" id="KW-0812">Transmembrane</keyword>
<protein>
    <submittedName>
        <fullName evidence="2">MFS transporter</fullName>
    </submittedName>
</protein>
<feature type="transmembrane region" description="Helical" evidence="1">
    <location>
        <begin position="331"/>
        <end position="347"/>
    </location>
</feature>
<feature type="transmembrane region" description="Helical" evidence="1">
    <location>
        <begin position="36"/>
        <end position="55"/>
    </location>
</feature>
<proteinExistence type="predicted"/>
<dbReference type="InterPro" id="IPR052524">
    <property type="entry name" value="MFS_Cyanate_Porter"/>
</dbReference>
<evidence type="ECO:0000313" key="5">
    <source>
        <dbReference type="Proteomes" id="UP000178666"/>
    </source>
</evidence>
<evidence type="ECO:0000256" key="1">
    <source>
        <dbReference type="SAM" id="Phobius"/>
    </source>
</evidence>
<organism evidence="2 4">
    <name type="scientific">Acidipropionibacterium acidipropionici</name>
    <dbReference type="NCBI Taxonomy" id="1748"/>
    <lineage>
        <taxon>Bacteria</taxon>
        <taxon>Bacillati</taxon>
        <taxon>Actinomycetota</taxon>
        <taxon>Actinomycetes</taxon>
        <taxon>Propionibacteriales</taxon>
        <taxon>Propionibacteriaceae</taxon>
        <taxon>Acidipropionibacterium</taxon>
    </lineage>
</organism>
<name>A0AAC8YI46_9ACTN</name>
<feature type="transmembrane region" description="Helical" evidence="1">
    <location>
        <begin position="90"/>
        <end position="112"/>
    </location>
</feature>
<feature type="transmembrane region" description="Helical" evidence="1">
    <location>
        <begin position="67"/>
        <end position="84"/>
    </location>
</feature>
<sequence>MAALVFLVALNLRPALTAVGPVLPRLGADLRIDEGAQGLIGSLPLLAFAAVSPVVHHVAARLGTDRTVLVAVVLLAGGILIRSTTGVPGLWVGTMVVGSAIAVGNVLVPVIVRRDYPGRVSVATGVYSACITLAAALASVAAVPLADASGWRAALGVWALPAGVVALVWAGRCLRPAVDAVRSPAASGPGSAGSLWRRRQTWAVTAFMGLQSTSFYTAITWLPTIEGALGQSAAAAGVHLFVFQFVGIASGLAIPRLMRSPTSQVGAALTAGLPLLIGLIGLLVAPRAAVVWVTVAGLGSGACLVVALSLIGMRGRSTAETAQLSGTAQSVGYLMAAAGPVLIGRLAGSSGGWQLPLAMMVAVAAALVVVAVPAGRP</sequence>
<reference evidence="3 5" key="1">
    <citation type="journal article" date="2016" name="Plant Dis.">
        <title>Improved production of propionic acid using genome shuffling.</title>
        <authorList>
            <person name="Luna-Flores C.H."/>
            <person name="Palfreyman R.W."/>
            <person name="Kromer J.O."/>
            <person name="Nielsen L.K."/>
            <person name="Marcellin E."/>
        </authorList>
    </citation>
    <scope>NUCLEOTIDE SEQUENCE [LARGE SCALE GENOMIC DNA]</scope>
    <source>
        <strain evidence="3 5">F3E8</strain>
    </source>
</reference>